<accession>A0A5C6BQ77</accession>
<keyword evidence="1" id="KW-0732">Signal</keyword>
<dbReference type="OrthoDB" id="270268at2"/>
<reference evidence="2 3" key="1">
    <citation type="submission" date="2019-02" db="EMBL/GenBank/DDBJ databases">
        <title>Deep-cultivation of Planctomycetes and their phenomic and genomic characterization uncovers novel biology.</title>
        <authorList>
            <person name="Wiegand S."/>
            <person name="Jogler M."/>
            <person name="Boedeker C."/>
            <person name="Pinto D."/>
            <person name="Vollmers J."/>
            <person name="Rivas-Marin E."/>
            <person name="Kohn T."/>
            <person name="Peeters S.H."/>
            <person name="Heuer A."/>
            <person name="Rast P."/>
            <person name="Oberbeckmann S."/>
            <person name="Bunk B."/>
            <person name="Jeske O."/>
            <person name="Meyerdierks A."/>
            <person name="Storesund J.E."/>
            <person name="Kallscheuer N."/>
            <person name="Luecker S."/>
            <person name="Lage O.M."/>
            <person name="Pohl T."/>
            <person name="Merkel B.J."/>
            <person name="Hornburger P."/>
            <person name="Mueller R.-W."/>
            <person name="Bruemmer F."/>
            <person name="Labrenz M."/>
            <person name="Spormann A.M."/>
            <person name="Op Den Camp H."/>
            <person name="Overmann J."/>
            <person name="Amann R."/>
            <person name="Jetten M.S.M."/>
            <person name="Mascher T."/>
            <person name="Medema M.H."/>
            <person name="Devos D.P."/>
            <person name="Kaster A.-K."/>
            <person name="Ovreas L."/>
            <person name="Rohde M."/>
            <person name="Galperin M.Y."/>
            <person name="Jogler C."/>
        </authorList>
    </citation>
    <scope>NUCLEOTIDE SEQUENCE [LARGE SCALE GENOMIC DNA]</scope>
    <source>
        <strain evidence="2 3">CA54</strain>
    </source>
</reference>
<dbReference type="Pfam" id="PF04390">
    <property type="entry name" value="LptE"/>
    <property type="match status" value="1"/>
</dbReference>
<dbReference type="GO" id="GO:0043165">
    <property type="term" value="P:Gram-negative-bacterium-type cell outer membrane assembly"/>
    <property type="evidence" value="ECO:0007669"/>
    <property type="project" value="InterPro"/>
</dbReference>
<evidence type="ECO:0000313" key="2">
    <source>
        <dbReference type="EMBL" id="TWU14175.1"/>
    </source>
</evidence>
<feature type="chain" id="PRO_5022966000" description="Lipopolysaccharide-assembly" evidence="1">
    <location>
        <begin position="33"/>
        <end position="181"/>
    </location>
</feature>
<dbReference type="InterPro" id="IPR007485">
    <property type="entry name" value="LPS_assembly_LptE"/>
</dbReference>
<dbReference type="GO" id="GO:0019867">
    <property type="term" value="C:outer membrane"/>
    <property type="evidence" value="ECO:0007669"/>
    <property type="project" value="InterPro"/>
</dbReference>
<organism evidence="2 3">
    <name type="scientific">Symmachiella macrocystis</name>
    <dbReference type="NCBI Taxonomy" id="2527985"/>
    <lineage>
        <taxon>Bacteria</taxon>
        <taxon>Pseudomonadati</taxon>
        <taxon>Planctomycetota</taxon>
        <taxon>Planctomycetia</taxon>
        <taxon>Planctomycetales</taxon>
        <taxon>Planctomycetaceae</taxon>
        <taxon>Symmachiella</taxon>
    </lineage>
</organism>
<dbReference type="AlphaFoldDB" id="A0A5C6BQ77"/>
<sequence precursor="true">MVKLTVIRTVQRTVGAATLMLMAFTLSGCGYAVGPAFDNEVHTVYVETFNTDLFRRDLEFQLTEAIQRQVQTQTPLRLASCADADTKLSGRIVSSRKHTLGQSSYDEARQLEIDLRIHVTWVDQRTGELLQEQEVALAPDVVHLMSDGDFAPEVGQSLATAYQVALDEMAREIVQMMETPW</sequence>
<dbReference type="PROSITE" id="PS51257">
    <property type="entry name" value="PROKAR_LIPOPROTEIN"/>
    <property type="match status" value="1"/>
</dbReference>
<evidence type="ECO:0000256" key="1">
    <source>
        <dbReference type="SAM" id="SignalP"/>
    </source>
</evidence>
<evidence type="ECO:0000313" key="3">
    <source>
        <dbReference type="Proteomes" id="UP000320735"/>
    </source>
</evidence>
<keyword evidence="3" id="KW-1185">Reference proteome</keyword>
<protein>
    <recommendedName>
        <fullName evidence="4">Lipopolysaccharide-assembly</fullName>
    </recommendedName>
</protein>
<gene>
    <name evidence="2" type="ORF">CA54_30180</name>
</gene>
<comment type="caution">
    <text evidence="2">The sequence shown here is derived from an EMBL/GenBank/DDBJ whole genome shotgun (WGS) entry which is preliminary data.</text>
</comment>
<name>A0A5C6BQ77_9PLAN</name>
<feature type="signal peptide" evidence="1">
    <location>
        <begin position="1"/>
        <end position="32"/>
    </location>
</feature>
<dbReference type="EMBL" id="SJPP01000001">
    <property type="protein sequence ID" value="TWU14175.1"/>
    <property type="molecule type" value="Genomic_DNA"/>
</dbReference>
<dbReference type="Proteomes" id="UP000320735">
    <property type="component" value="Unassembled WGS sequence"/>
</dbReference>
<evidence type="ECO:0008006" key="4">
    <source>
        <dbReference type="Google" id="ProtNLM"/>
    </source>
</evidence>
<proteinExistence type="predicted"/>